<gene>
    <name evidence="1" type="ORF">GCM10022232_93640</name>
</gene>
<comment type="caution">
    <text evidence="1">The sequence shown here is derived from an EMBL/GenBank/DDBJ whole genome shotgun (WGS) entry which is preliminary data.</text>
</comment>
<evidence type="ECO:0000313" key="1">
    <source>
        <dbReference type="EMBL" id="GAA4033006.1"/>
    </source>
</evidence>
<reference evidence="2" key="1">
    <citation type="journal article" date="2019" name="Int. J. Syst. Evol. Microbiol.">
        <title>The Global Catalogue of Microorganisms (GCM) 10K type strain sequencing project: providing services to taxonomists for standard genome sequencing and annotation.</title>
        <authorList>
            <consortium name="The Broad Institute Genomics Platform"/>
            <consortium name="The Broad Institute Genome Sequencing Center for Infectious Disease"/>
            <person name="Wu L."/>
            <person name="Ma J."/>
        </authorList>
    </citation>
    <scope>NUCLEOTIDE SEQUENCE [LARGE SCALE GENOMIC DNA]</scope>
    <source>
        <strain evidence="2">JCM 16924</strain>
    </source>
</reference>
<dbReference type="RefSeq" id="WP_345572004.1">
    <property type="nucleotide sequence ID" value="NZ_BAAAZX010000066.1"/>
</dbReference>
<evidence type="ECO:0008006" key="3">
    <source>
        <dbReference type="Google" id="ProtNLM"/>
    </source>
</evidence>
<organism evidence="1 2">
    <name type="scientific">Streptomyces plumbiresistens</name>
    <dbReference type="NCBI Taxonomy" id="511811"/>
    <lineage>
        <taxon>Bacteria</taxon>
        <taxon>Bacillati</taxon>
        <taxon>Actinomycetota</taxon>
        <taxon>Actinomycetes</taxon>
        <taxon>Kitasatosporales</taxon>
        <taxon>Streptomycetaceae</taxon>
        <taxon>Streptomyces</taxon>
    </lineage>
</organism>
<name>A0ABP7TY13_9ACTN</name>
<proteinExistence type="predicted"/>
<evidence type="ECO:0000313" key="2">
    <source>
        <dbReference type="Proteomes" id="UP001500456"/>
    </source>
</evidence>
<sequence>MNRHDIREGLGRDERTPRIDIDGPDVDFDLGARLLYRGELFTGEVEERLGGDVVSLQSYVDGLPHGPSWEWYRDGTLSAEGTVYRSRPVGVWRRWHPNGVLAHEKTFSEDGQVILSHRAWDESGRLTGE</sequence>
<dbReference type="Proteomes" id="UP001500456">
    <property type="component" value="Unassembled WGS sequence"/>
</dbReference>
<keyword evidence="2" id="KW-1185">Reference proteome</keyword>
<dbReference type="SUPFAM" id="SSF82185">
    <property type="entry name" value="Histone H3 K4-specific methyltransferase SET7/9 N-terminal domain"/>
    <property type="match status" value="1"/>
</dbReference>
<accession>A0ABP7TY13</accession>
<protein>
    <recommendedName>
        <fullName evidence="3">MORN repeat variant</fullName>
    </recommendedName>
</protein>
<dbReference type="EMBL" id="BAAAZX010000066">
    <property type="protein sequence ID" value="GAA4033006.1"/>
    <property type="molecule type" value="Genomic_DNA"/>
</dbReference>
<dbReference type="Gene3D" id="3.90.930.1">
    <property type="match status" value="1"/>
</dbReference>